<dbReference type="Proteomes" id="UP000053958">
    <property type="component" value="Unassembled WGS sequence"/>
</dbReference>
<keyword evidence="1" id="KW-0732">Signal</keyword>
<proteinExistence type="predicted"/>
<gene>
    <name evidence="2" type="ORF">T310_8300</name>
</gene>
<accession>A0A0F4YHK1</accession>
<protein>
    <submittedName>
        <fullName evidence="2">Uncharacterized protein</fullName>
    </submittedName>
</protein>
<feature type="chain" id="PRO_5002481611" evidence="1">
    <location>
        <begin position="22"/>
        <end position="108"/>
    </location>
</feature>
<dbReference type="EMBL" id="LASV01000562">
    <property type="protein sequence ID" value="KKA17762.1"/>
    <property type="molecule type" value="Genomic_DNA"/>
</dbReference>
<feature type="signal peptide" evidence="1">
    <location>
        <begin position="1"/>
        <end position="21"/>
    </location>
</feature>
<evidence type="ECO:0000313" key="2">
    <source>
        <dbReference type="EMBL" id="KKA17762.1"/>
    </source>
</evidence>
<reference evidence="2 3" key="1">
    <citation type="submission" date="2015-04" db="EMBL/GenBank/DDBJ databases">
        <authorList>
            <person name="Heijne W.H."/>
            <person name="Fedorova N.D."/>
            <person name="Nierman W.C."/>
            <person name="Vollebregt A.W."/>
            <person name="Zhao Z."/>
            <person name="Wu L."/>
            <person name="Kumar M."/>
            <person name="Stam H."/>
            <person name="van den Berg M.A."/>
            <person name="Pel H.J."/>
        </authorList>
    </citation>
    <scope>NUCLEOTIDE SEQUENCE [LARGE SCALE GENOMIC DNA]</scope>
    <source>
        <strain evidence="2 3">CBS 393.64</strain>
    </source>
</reference>
<evidence type="ECO:0000256" key="1">
    <source>
        <dbReference type="SAM" id="SignalP"/>
    </source>
</evidence>
<dbReference type="GeneID" id="25320560"/>
<dbReference type="AlphaFoldDB" id="A0A0F4YHK1"/>
<sequence>MFSKTFLIAATATLLLPATLALPPQQPPSTNLSTHQTSPIRGSISISLSQRDTCGSCHTCGNGQKICGLCNSGACSVCLDGKDCVTHESLDGVSRCCPDDSGCATGIR</sequence>
<dbReference type="RefSeq" id="XP_013324374.1">
    <property type="nucleotide sequence ID" value="XM_013468920.1"/>
</dbReference>
<keyword evidence="3" id="KW-1185">Reference proteome</keyword>
<comment type="caution">
    <text evidence="2">The sequence shown here is derived from an EMBL/GenBank/DDBJ whole genome shotgun (WGS) entry which is preliminary data.</text>
</comment>
<name>A0A0F4YHK1_RASE3</name>
<organism evidence="2 3">
    <name type="scientific">Rasamsonia emersonii (strain ATCC 16479 / CBS 393.64 / IMI 116815)</name>
    <dbReference type="NCBI Taxonomy" id="1408163"/>
    <lineage>
        <taxon>Eukaryota</taxon>
        <taxon>Fungi</taxon>
        <taxon>Dikarya</taxon>
        <taxon>Ascomycota</taxon>
        <taxon>Pezizomycotina</taxon>
        <taxon>Eurotiomycetes</taxon>
        <taxon>Eurotiomycetidae</taxon>
        <taxon>Eurotiales</taxon>
        <taxon>Trichocomaceae</taxon>
        <taxon>Rasamsonia</taxon>
    </lineage>
</organism>
<evidence type="ECO:0000313" key="3">
    <source>
        <dbReference type="Proteomes" id="UP000053958"/>
    </source>
</evidence>